<dbReference type="CDD" id="cd06233">
    <property type="entry name" value="M14-like"/>
    <property type="match status" value="1"/>
</dbReference>
<dbReference type="InterPro" id="IPR021259">
    <property type="entry name" value="DUF2817"/>
</dbReference>
<evidence type="ECO:0000313" key="2">
    <source>
        <dbReference type="Proteomes" id="UP000706525"/>
    </source>
</evidence>
<dbReference type="Gene3D" id="3.40.630.10">
    <property type="entry name" value="Zn peptidases"/>
    <property type="match status" value="1"/>
</dbReference>
<protein>
    <recommendedName>
        <fullName evidence="3">DUF2817 domain-containing protein</fullName>
    </recommendedName>
</protein>
<comment type="caution">
    <text evidence="1">The sequence shown here is derived from an EMBL/GenBank/DDBJ whole genome shotgun (WGS) entry which is preliminary data.</text>
</comment>
<proteinExistence type="predicted"/>
<evidence type="ECO:0008006" key="3">
    <source>
        <dbReference type="Google" id="ProtNLM"/>
    </source>
</evidence>
<sequence>MLRCPLVAMRASDCFAPSYAVARQKFLDAARDAGAALTEFPHPTELGRDEETLAIDVALVGAADAPHCLMITSGIHGAEGYCGSGAQVALLRDGTLHDACAEARVALLLVHAVNPYGFSHLRRVNEDNVDLNRNFMDFDRPLPENAAYAEVAPLLLPTQWPPSDADHAALMHTVATRGIGWYQAAVSAGQYRDPDGMFFGGVHATWSNYTLRRILARFGSGRASFRWIDIHTGLGPRGYGEPIYMGPDDAVQMARTRDIWGDGITSMYDGSSTSAHLSGVAWLAVPQTLGALSTLDYAGIALEFGTLPIAEVLDALRGDHWLHLHPDADENQRALIKHAMWQAFYIDSDDWREGVIAQVTDAVEKGIVR</sequence>
<name>A0ABN7Z7B1_9BURK</name>
<dbReference type="SUPFAM" id="SSF53187">
    <property type="entry name" value="Zn-dependent exopeptidases"/>
    <property type="match status" value="1"/>
</dbReference>
<gene>
    <name evidence="1" type="ORF">LMG32289_04703</name>
</gene>
<dbReference type="Pfam" id="PF10994">
    <property type="entry name" value="DUF2817"/>
    <property type="match status" value="1"/>
</dbReference>
<keyword evidence="2" id="KW-1185">Reference proteome</keyword>
<organism evidence="1 2">
    <name type="scientific">Cupriavidus pampae</name>
    <dbReference type="NCBI Taxonomy" id="659251"/>
    <lineage>
        <taxon>Bacteria</taxon>
        <taxon>Pseudomonadati</taxon>
        <taxon>Pseudomonadota</taxon>
        <taxon>Betaproteobacteria</taxon>
        <taxon>Burkholderiales</taxon>
        <taxon>Burkholderiaceae</taxon>
        <taxon>Cupriavidus</taxon>
    </lineage>
</organism>
<dbReference type="Proteomes" id="UP000706525">
    <property type="component" value="Unassembled WGS sequence"/>
</dbReference>
<evidence type="ECO:0000313" key="1">
    <source>
        <dbReference type="EMBL" id="CAG9180720.1"/>
    </source>
</evidence>
<dbReference type="EMBL" id="CAJZAG010000009">
    <property type="protein sequence ID" value="CAG9180720.1"/>
    <property type="molecule type" value="Genomic_DNA"/>
</dbReference>
<accession>A0ABN7Z7B1</accession>
<reference evidence="1 2" key="1">
    <citation type="submission" date="2021-08" db="EMBL/GenBank/DDBJ databases">
        <authorList>
            <person name="Peeters C."/>
        </authorList>
    </citation>
    <scope>NUCLEOTIDE SEQUENCE [LARGE SCALE GENOMIC DNA]</scope>
    <source>
        <strain evidence="1 2">LMG 32289</strain>
    </source>
</reference>